<accession>A0A5J9WC89</accession>
<reference evidence="2 3" key="1">
    <citation type="journal article" date="2019" name="Sci. Rep.">
        <title>A high-quality genome of Eragrostis curvula grass provides insights into Poaceae evolution and supports new strategies to enhance forage quality.</title>
        <authorList>
            <person name="Carballo J."/>
            <person name="Santos B.A.C.M."/>
            <person name="Zappacosta D."/>
            <person name="Garbus I."/>
            <person name="Selva J.P."/>
            <person name="Gallo C.A."/>
            <person name="Diaz A."/>
            <person name="Albertini E."/>
            <person name="Caccamo M."/>
            <person name="Echenique V."/>
        </authorList>
    </citation>
    <scope>NUCLEOTIDE SEQUENCE [LARGE SCALE GENOMIC DNA]</scope>
    <source>
        <strain evidence="3">cv. Victoria</strain>
        <tissue evidence="2">Leaf</tissue>
    </source>
</reference>
<keyword evidence="3" id="KW-1185">Reference proteome</keyword>
<dbReference type="AlphaFoldDB" id="A0A5J9WC89"/>
<organism evidence="2 3">
    <name type="scientific">Eragrostis curvula</name>
    <name type="common">weeping love grass</name>
    <dbReference type="NCBI Taxonomy" id="38414"/>
    <lineage>
        <taxon>Eukaryota</taxon>
        <taxon>Viridiplantae</taxon>
        <taxon>Streptophyta</taxon>
        <taxon>Embryophyta</taxon>
        <taxon>Tracheophyta</taxon>
        <taxon>Spermatophyta</taxon>
        <taxon>Magnoliopsida</taxon>
        <taxon>Liliopsida</taxon>
        <taxon>Poales</taxon>
        <taxon>Poaceae</taxon>
        <taxon>PACMAD clade</taxon>
        <taxon>Chloridoideae</taxon>
        <taxon>Eragrostideae</taxon>
        <taxon>Eragrostidinae</taxon>
        <taxon>Eragrostis</taxon>
    </lineage>
</organism>
<comment type="caution">
    <text evidence="2">The sequence shown here is derived from an EMBL/GenBank/DDBJ whole genome shotgun (WGS) entry which is preliminary data.</text>
</comment>
<name>A0A5J9WC89_9POAL</name>
<dbReference type="Proteomes" id="UP000324897">
    <property type="component" value="Chromosome 5"/>
</dbReference>
<proteinExistence type="predicted"/>
<keyword evidence="1" id="KW-0812">Transmembrane</keyword>
<keyword evidence="1" id="KW-0472">Membrane</keyword>
<dbReference type="EMBL" id="RWGY01000004">
    <property type="protein sequence ID" value="TVU45517.1"/>
    <property type="molecule type" value="Genomic_DNA"/>
</dbReference>
<evidence type="ECO:0000256" key="1">
    <source>
        <dbReference type="SAM" id="Phobius"/>
    </source>
</evidence>
<dbReference type="Gramene" id="TVU45517">
    <property type="protein sequence ID" value="TVU45517"/>
    <property type="gene ID" value="EJB05_05006"/>
</dbReference>
<keyword evidence="1" id="KW-1133">Transmembrane helix</keyword>
<evidence type="ECO:0000313" key="2">
    <source>
        <dbReference type="EMBL" id="TVU45517.1"/>
    </source>
</evidence>
<gene>
    <name evidence="2" type="ORF">EJB05_05006</name>
</gene>
<feature type="non-terminal residue" evidence="2">
    <location>
        <position position="1"/>
    </location>
</feature>
<dbReference type="OrthoDB" id="684132at2759"/>
<feature type="transmembrane region" description="Helical" evidence="1">
    <location>
        <begin position="32"/>
        <end position="50"/>
    </location>
</feature>
<protein>
    <submittedName>
        <fullName evidence="2">Uncharacterized protein</fullName>
    </submittedName>
</protein>
<feature type="transmembrane region" description="Helical" evidence="1">
    <location>
        <begin position="6"/>
        <end position="25"/>
    </location>
</feature>
<evidence type="ECO:0000313" key="3">
    <source>
        <dbReference type="Proteomes" id="UP000324897"/>
    </source>
</evidence>
<sequence>MEPLEVAITIIFDALLLVFMVKLFFAMFQMKLVVILFYLVILLFAMAFSGRAPMVTLALTQGGASYPGTLNLAMWPQ</sequence>